<evidence type="ECO:0000313" key="2">
    <source>
        <dbReference type="EMBL" id="ERT63992.1"/>
    </source>
</evidence>
<evidence type="ECO:0000313" key="3">
    <source>
        <dbReference type="Proteomes" id="UP000017174"/>
    </source>
</evidence>
<proteinExistence type="predicted"/>
<dbReference type="InterPro" id="IPR036291">
    <property type="entry name" value="NAD(P)-bd_dom_sf"/>
</dbReference>
<dbReference type="InterPro" id="IPR016040">
    <property type="entry name" value="NAD(P)-bd_dom"/>
</dbReference>
<accession>U7UX16</accession>
<dbReference type="Pfam" id="PF13460">
    <property type="entry name" value="NAD_binding_10"/>
    <property type="match status" value="1"/>
</dbReference>
<reference evidence="2 3" key="1">
    <citation type="submission" date="2013-08" db="EMBL/GenBank/DDBJ databases">
        <authorList>
            <person name="Weinstock G."/>
            <person name="Sodergren E."/>
            <person name="Wylie T."/>
            <person name="Fulton L."/>
            <person name="Fulton R."/>
            <person name="Fronick C."/>
            <person name="O'Laughlin M."/>
            <person name="Godfrey J."/>
            <person name="Miner T."/>
            <person name="Herter B."/>
            <person name="Appelbaum E."/>
            <person name="Cordes M."/>
            <person name="Lek S."/>
            <person name="Wollam A."/>
            <person name="Pepin K.H."/>
            <person name="Palsikar V.B."/>
            <person name="Mitreva M."/>
            <person name="Wilson R.K."/>
        </authorList>
    </citation>
    <scope>NUCLEOTIDE SEQUENCE [LARGE SCALE GENOMIC DNA]</scope>
    <source>
        <strain evidence="2 3">F0184</strain>
    </source>
</reference>
<sequence length="229" mass="24278">MGAYMKILVLGASGRTGSLFTRKALEEGHTVTAYVRNPDKAVALLGAHQNLIIVPGALNDSEQLATISSGQDVMVSILGQKATVREFLSTKFMQKRLPLIMEAVVGAGVPHCVLMSAYGVGDTVRSASFLMRVACKTIMRSIFRDRAKADAMVAKYQPYISRALPGRLTDEPGKGGAKVVDVTSVAHVPGIPTIAREDVADALLDIAGDPLNAGTDFLVTIEDVVIRAA</sequence>
<dbReference type="SUPFAM" id="SSF51735">
    <property type="entry name" value="NAD(P)-binding Rossmann-fold domains"/>
    <property type="match status" value="1"/>
</dbReference>
<comment type="caution">
    <text evidence="2">The sequence shown here is derived from an EMBL/GenBank/DDBJ whole genome shotgun (WGS) entry which is preliminary data.</text>
</comment>
<gene>
    <name evidence="2" type="ORF">HMPREF0742_02493</name>
</gene>
<dbReference type="PANTHER" id="PTHR15020:SF50">
    <property type="entry name" value="UPF0659 PROTEIN YMR090W"/>
    <property type="match status" value="1"/>
</dbReference>
<organism evidence="2 3">
    <name type="scientific">Rothia aeria F0184</name>
    <dbReference type="NCBI Taxonomy" id="888019"/>
    <lineage>
        <taxon>Bacteria</taxon>
        <taxon>Bacillati</taxon>
        <taxon>Actinomycetota</taxon>
        <taxon>Actinomycetes</taxon>
        <taxon>Micrococcales</taxon>
        <taxon>Micrococcaceae</taxon>
        <taxon>Rothia</taxon>
    </lineage>
</organism>
<dbReference type="Gene3D" id="3.40.50.720">
    <property type="entry name" value="NAD(P)-binding Rossmann-like Domain"/>
    <property type="match status" value="1"/>
</dbReference>
<feature type="domain" description="NAD(P)-binding" evidence="1">
    <location>
        <begin position="11"/>
        <end position="210"/>
    </location>
</feature>
<protein>
    <recommendedName>
        <fullName evidence="1">NAD(P)-binding domain-containing protein</fullName>
    </recommendedName>
</protein>
<dbReference type="PANTHER" id="PTHR15020">
    <property type="entry name" value="FLAVIN REDUCTASE-RELATED"/>
    <property type="match status" value="1"/>
</dbReference>
<evidence type="ECO:0000259" key="1">
    <source>
        <dbReference type="Pfam" id="PF13460"/>
    </source>
</evidence>
<name>U7UX16_9MICC</name>
<dbReference type="HOGENOM" id="CLU_025711_4_5_11"/>
<dbReference type="Proteomes" id="UP000017174">
    <property type="component" value="Unassembled WGS sequence"/>
</dbReference>
<dbReference type="AlphaFoldDB" id="U7UX16"/>
<dbReference type="EMBL" id="AXZG01000069">
    <property type="protein sequence ID" value="ERT63992.1"/>
    <property type="molecule type" value="Genomic_DNA"/>
</dbReference>
<dbReference type="PATRIC" id="fig|888019.4.peg.2034"/>